<protein>
    <submittedName>
        <fullName evidence="9">Uncharacterized protein</fullName>
    </submittedName>
</protein>
<dbReference type="AlphaFoldDB" id="A0AAU9FCY0"/>
<feature type="transmembrane region" description="Helical" evidence="8">
    <location>
        <begin position="132"/>
        <end position="150"/>
    </location>
</feature>
<accession>A0AAU9FCY0</accession>
<comment type="subcellular location">
    <subcellularLocation>
        <location evidence="1">Mitochondrion inner membrane</location>
    </subcellularLocation>
</comment>
<dbReference type="GO" id="GO:0005743">
    <property type="term" value="C:mitochondrial inner membrane"/>
    <property type="evidence" value="ECO:0007669"/>
    <property type="project" value="UniProtKB-SubCell"/>
</dbReference>
<feature type="compositionally biased region" description="Basic and acidic residues" evidence="7">
    <location>
        <begin position="234"/>
        <end position="243"/>
    </location>
</feature>
<gene>
    <name evidence="9" type="ORF">DMAD_11347</name>
</gene>
<keyword evidence="2" id="KW-0999">Mitochondrion inner membrane</keyword>
<proteinExistence type="inferred from homology"/>
<keyword evidence="3" id="KW-0809">Transit peptide</keyword>
<reference evidence="9 10" key="1">
    <citation type="submission" date="2024-02" db="EMBL/GenBank/DDBJ databases">
        <title>A chromosome-level genome assembly of Drosophila madeirensis, a fruit fly species endemic to Madeira island.</title>
        <authorList>
            <person name="Tomihara K."/>
            <person name="Llopart A."/>
            <person name="Yamamoto D."/>
        </authorList>
    </citation>
    <scope>NUCLEOTIDE SEQUENCE [LARGE SCALE GENOMIC DNA]</scope>
    <source>
        <strain evidence="9 10">RF1</strain>
    </source>
</reference>
<dbReference type="InterPro" id="IPR001349">
    <property type="entry name" value="Cyt_c_oxidase_su6a"/>
</dbReference>
<feature type="compositionally biased region" description="Basic and acidic residues" evidence="7">
    <location>
        <begin position="108"/>
        <end position="124"/>
    </location>
</feature>
<evidence type="ECO:0000256" key="1">
    <source>
        <dbReference type="ARBA" id="ARBA00004273"/>
    </source>
</evidence>
<dbReference type="GO" id="GO:0006123">
    <property type="term" value="P:mitochondrial electron transport, cytochrome c to oxygen"/>
    <property type="evidence" value="ECO:0007669"/>
    <property type="project" value="TreeGrafter"/>
</dbReference>
<dbReference type="Proteomes" id="UP001500889">
    <property type="component" value="Chromosome U"/>
</dbReference>
<keyword evidence="8" id="KW-1133">Transmembrane helix</keyword>
<evidence type="ECO:0000313" key="9">
    <source>
        <dbReference type="EMBL" id="BFF93501.1"/>
    </source>
</evidence>
<evidence type="ECO:0000256" key="6">
    <source>
        <dbReference type="RuleBase" id="RU004396"/>
    </source>
</evidence>
<evidence type="ECO:0000313" key="10">
    <source>
        <dbReference type="Proteomes" id="UP001500889"/>
    </source>
</evidence>
<name>A0AAU9FCY0_DROMD</name>
<evidence type="ECO:0000256" key="4">
    <source>
        <dbReference type="ARBA" id="ARBA00023128"/>
    </source>
</evidence>
<dbReference type="PANTHER" id="PTHR11504:SF0">
    <property type="entry name" value="CYTOCHROME C OXIDASE SUBUNIT"/>
    <property type="match status" value="1"/>
</dbReference>
<feature type="region of interest" description="Disordered" evidence="7">
    <location>
        <begin position="234"/>
        <end position="272"/>
    </location>
</feature>
<dbReference type="PANTHER" id="PTHR11504">
    <property type="entry name" value="CYTOCHROME C OXIDASE POLYPEPTIDE VIA"/>
    <property type="match status" value="1"/>
</dbReference>
<keyword evidence="8" id="KW-0812">Transmembrane</keyword>
<evidence type="ECO:0000256" key="5">
    <source>
        <dbReference type="ARBA" id="ARBA00023136"/>
    </source>
</evidence>
<keyword evidence="4" id="KW-0496">Mitochondrion</keyword>
<dbReference type="Pfam" id="PF02046">
    <property type="entry name" value="COX6A"/>
    <property type="match status" value="1"/>
</dbReference>
<evidence type="ECO:0000256" key="2">
    <source>
        <dbReference type="ARBA" id="ARBA00022792"/>
    </source>
</evidence>
<evidence type="ECO:0000256" key="7">
    <source>
        <dbReference type="SAM" id="MobiDB-lite"/>
    </source>
</evidence>
<dbReference type="SUPFAM" id="SSF81411">
    <property type="entry name" value="Mitochondrial cytochrome c oxidase subunit VIa"/>
    <property type="match status" value="1"/>
</dbReference>
<evidence type="ECO:0000256" key="3">
    <source>
        <dbReference type="ARBA" id="ARBA00022946"/>
    </source>
</evidence>
<evidence type="ECO:0000256" key="8">
    <source>
        <dbReference type="SAM" id="Phobius"/>
    </source>
</evidence>
<feature type="compositionally biased region" description="Basic and acidic residues" evidence="7">
    <location>
        <begin position="250"/>
        <end position="271"/>
    </location>
</feature>
<keyword evidence="5 8" id="KW-0472">Membrane</keyword>
<feature type="region of interest" description="Disordered" evidence="7">
    <location>
        <begin position="103"/>
        <end position="126"/>
    </location>
</feature>
<comment type="similarity">
    <text evidence="6">Belongs to the cytochrome c oxidase subunit 6A family.</text>
</comment>
<dbReference type="Gene3D" id="4.10.95.10">
    <property type="entry name" value="Cytochrome c oxidase, subunit VIa"/>
    <property type="match status" value="1"/>
</dbReference>
<sequence>MLHIIRCLNRFNIARHAKSSNSMSQGTFLLKTNGTEIKEFAAKDETIICGGSKCKPRKKTPCSPVGKKGAGRVEGSGASSEDFLIKREQKGVMINKNQTLATIQGGGKSHDPCKPKKEKNEKHGGGMKRWRNISLFGVLPLVILLTGLVFSTHKEHEHPEFLYYPHMYKRTKPYWFKDGNRTAFHNGHQNALPPAGYEDEIDEKGVGQEPETEKDKIQRLDDFQKLLKDWQKNGSESDAHVKPETVAAEAVKKSAEAEEKYPEATAEKPQEVDQLYSKKLPIYDVEEEV</sequence>
<dbReference type="EMBL" id="AP029264">
    <property type="protein sequence ID" value="BFF93501.1"/>
    <property type="molecule type" value="Genomic_DNA"/>
</dbReference>
<dbReference type="InterPro" id="IPR036418">
    <property type="entry name" value="Cyt_c_oxidase_su6a_sf"/>
</dbReference>
<organism evidence="9 10">
    <name type="scientific">Drosophila madeirensis</name>
    <name type="common">Fruit fly</name>
    <dbReference type="NCBI Taxonomy" id="30013"/>
    <lineage>
        <taxon>Eukaryota</taxon>
        <taxon>Metazoa</taxon>
        <taxon>Ecdysozoa</taxon>
        <taxon>Arthropoda</taxon>
        <taxon>Hexapoda</taxon>
        <taxon>Insecta</taxon>
        <taxon>Pterygota</taxon>
        <taxon>Neoptera</taxon>
        <taxon>Endopterygota</taxon>
        <taxon>Diptera</taxon>
        <taxon>Brachycera</taxon>
        <taxon>Muscomorpha</taxon>
        <taxon>Ephydroidea</taxon>
        <taxon>Drosophilidae</taxon>
        <taxon>Drosophila</taxon>
        <taxon>Sophophora</taxon>
    </lineage>
</organism>
<keyword evidence="10" id="KW-1185">Reference proteome</keyword>
<dbReference type="GO" id="GO:0030234">
    <property type="term" value="F:enzyme regulator activity"/>
    <property type="evidence" value="ECO:0007669"/>
    <property type="project" value="TreeGrafter"/>
</dbReference>